<proteinExistence type="predicted"/>
<keyword evidence="3" id="KW-1185">Reference proteome</keyword>
<organism evidence="2 3">
    <name type="scientific">Dioszegia hungarica</name>
    <dbReference type="NCBI Taxonomy" id="4972"/>
    <lineage>
        <taxon>Eukaryota</taxon>
        <taxon>Fungi</taxon>
        <taxon>Dikarya</taxon>
        <taxon>Basidiomycota</taxon>
        <taxon>Agaricomycotina</taxon>
        <taxon>Tremellomycetes</taxon>
        <taxon>Tremellales</taxon>
        <taxon>Bulleribasidiaceae</taxon>
        <taxon>Dioszegia</taxon>
    </lineage>
</organism>
<evidence type="ECO:0000313" key="3">
    <source>
        <dbReference type="Proteomes" id="UP001164286"/>
    </source>
</evidence>
<accession>A0AA38HBF7</accession>
<gene>
    <name evidence="2" type="ORF">MKK02DRAFT_45599</name>
</gene>
<dbReference type="RefSeq" id="XP_052946667.1">
    <property type="nucleotide sequence ID" value="XM_053093510.1"/>
</dbReference>
<comment type="caution">
    <text evidence="2">The sequence shown here is derived from an EMBL/GenBank/DDBJ whole genome shotgun (WGS) entry which is preliminary data.</text>
</comment>
<dbReference type="EMBL" id="JAKWFO010000005">
    <property type="protein sequence ID" value="KAI9636890.1"/>
    <property type="molecule type" value="Genomic_DNA"/>
</dbReference>
<protein>
    <submittedName>
        <fullName evidence="2">Uncharacterized protein</fullName>
    </submittedName>
</protein>
<evidence type="ECO:0000313" key="2">
    <source>
        <dbReference type="EMBL" id="KAI9636890.1"/>
    </source>
</evidence>
<dbReference type="Proteomes" id="UP001164286">
    <property type="component" value="Unassembled WGS sequence"/>
</dbReference>
<feature type="compositionally biased region" description="Basic residues" evidence="1">
    <location>
        <begin position="1"/>
        <end position="11"/>
    </location>
</feature>
<feature type="region of interest" description="Disordered" evidence="1">
    <location>
        <begin position="1"/>
        <end position="27"/>
    </location>
</feature>
<dbReference type="AlphaFoldDB" id="A0AA38HBF7"/>
<evidence type="ECO:0000256" key="1">
    <source>
        <dbReference type="SAM" id="MobiDB-lite"/>
    </source>
</evidence>
<reference evidence="2" key="1">
    <citation type="journal article" date="2022" name="G3 (Bethesda)">
        <title>High quality genome of the basidiomycete yeast Dioszegia hungarica PDD-24b-2 isolated from cloud water.</title>
        <authorList>
            <person name="Jarrige D."/>
            <person name="Haridas S."/>
            <person name="Bleykasten-Grosshans C."/>
            <person name="Joly M."/>
            <person name="Nadalig T."/>
            <person name="Sancelme M."/>
            <person name="Vuilleumier S."/>
            <person name="Grigoriev I.V."/>
            <person name="Amato P."/>
            <person name="Bringel F."/>
        </authorList>
    </citation>
    <scope>NUCLEOTIDE SEQUENCE</scope>
    <source>
        <strain evidence="2">PDD-24b-2</strain>
    </source>
</reference>
<name>A0AA38HBF7_9TREE</name>
<sequence>MPPKPSKRKATKAPAKDKGDPQPTPARTAARAVYDILELRDAIFKLVDRRTLAGMWLEKAAVASVVGALYESLTGAEVKKGLRPNLKSSRFELYQNAVRTYDRGHIGRFPPPGQRAWQALPAELPELTESIANLRMLFPRLRTILGDHGFGSHDETYIVHIRDGSIHVELHTPLRFRDYEARLSASGTPILLNAPSCPGLTITQTFSVEVVMGDWRGADVAADYVNEEDFQELKALRGRWAKWYLSGPFDPRIISLSPHLTGDDEVLNTDIMAFLARRCPGIAYPPIHSFRIPNLTGTMTPVRFKALCQTIGPELRSLIVEGSISRFISNWPTLFGIMDAAFPKLESLHITNSLYRKKVFEVKHILTGMSNLRMLSFDDVASDHLGHAAYSLAGLGTRHCVYRICDLERRGEVEMFHEMIRQIKCGVPDTDQEAHWTRYINSDLYAESRPKCPIVIGRREREAAEAAARDQADETV</sequence>
<dbReference type="GeneID" id="77732715"/>